<reference evidence="1" key="1">
    <citation type="submission" date="2021-02" db="EMBL/GenBank/DDBJ databases">
        <authorList>
            <consortium name="DOE Joint Genome Institute"/>
            <person name="Ahrendt S."/>
            <person name="Looney B.P."/>
            <person name="Miyauchi S."/>
            <person name="Morin E."/>
            <person name="Drula E."/>
            <person name="Courty P.E."/>
            <person name="Chicoki N."/>
            <person name="Fauchery L."/>
            <person name="Kohler A."/>
            <person name="Kuo A."/>
            <person name="Labutti K."/>
            <person name="Pangilinan J."/>
            <person name="Lipzen A."/>
            <person name="Riley R."/>
            <person name="Andreopoulos W."/>
            <person name="He G."/>
            <person name="Johnson J."/>
            <person name="Barry K.W."/>
            <person name="Grigoriev I.V."/>
            <person name="Nagy L."/>
            <person name="Hibbett D."/>
            <person name="Henrissat B."/>
            <person name="Matheny P.B."/>
            <person name="Labbe J."/>
            <person name="Martin F."/>
        </authorList>
    </citation>
    <scope>NUCLEOTIDE SEQUENCE</scope>
    <source>
        <strain evidence="1">FP105234-sp</strain>
    </source>
</reference>
<protein>
    <submittedName>
        <fullName evidence="1">Uncharacterized protein</fullName>
    </submittedName>
</protein>
<dbReference type="Proteomes" id="UP000814033">
    <property type="component" value="Unassembled WGS sequence"/>
</dbReference>
<name>A0ACB8R1J5_9AGAM</name>
<sequence>MAQEVETIARRTSPVRVACDTTHNHAGVGSQVAPFRDQDEEQTCGLVIESGRTSLWKIFTGTALVDSAPTSHVPRPTLQESGQDVQESEPGGRRQYCHLHRASQKRTEEVRAVR</sequence>
<keyword evidence="2" id="KW-1185">Reference proteome</keyword>
<reference evidence="1" key="2">
    <citation type="journal article" date="2022" name="New Phytol.">
        <title>Evolutionary transition to the ectomycorrhizal habit in the genomes of a hyperdiverse lineage of mushroom-forming fungi.</title>
        <authorList>
            <person name="Looney B."/>
            <person name="Miyauchi S."/>
            <person name="Morin E."/>
            <person name="Drula E."/>
            <person name="Courty P.E."/>
            <person name="Kohler A."/>
            <person name="Kuo A."/>
            <person name="LaButti K."/>
            <person name="Pangilinan J."/>
            <person name="Lipzen A."/>
            <person name="Riley R."/>
            <person name="Andreopoulos W."/>
            <person name="He G."/>
            <person name="Johnson J."/>
            <person name="Nolan M."/>
            <person name="Tritt A."/>
            <person name="Barry K.W."/>
            <person name="Grigoriev I.V."/>
            <person name="Nagy L.G."/>
            <person name="Hibbett D."/>
            <person name="Henrissat B."/>
            <person name="Matheny P.B."/>
            <person name="Labbe J."/>
            <person name="Martin F.M."/>
        </authorList>
    </citation>
    <scope>NUCLEOTIDE SEQUENCE</scope>
    <source>
        <strain evidence="1">FP105234-sp</strain>
    </source>
</reference>
<comment type="caution">
    <text evidence="1">The sequence shown here is derived from an EMBL/GenBank/DDBJ whole genome shotgun (WGS) entry which is preliminary data.</text>
</comment>
<dbReference type="EMBL" id="MU276982">
    <property type="protein sequence ID" value="KAI0037411.1"/>
    <property type="molecule type" value="Genomic_DNA"/>
</dbReference>
<proteinExistence type="predicted"/>
<evidence type="ECO:0000313" key="2">
    <source>
        <dbReference type="Proteomes" id="UP000814033"/>
    </source>
</evidence>
<organism evidence="1 2">
    <name type="scientific">Auriscalpium vulgare</name>
    <dbReference type="NCBI Taxonomy" id="40419"/>
    <lineage>
        <taxon>Eukaryota</taxon>
        <taxon>Fungi</taxon>
        <taxon>Dikarya</taxon>
        <taxon>Basidiomycota</taxon>
        <taxon>Agaricomycotina</taxon>
        <taxon>Agaricomycetes</taxon>
        <taxon>Russulales</taxon>
        <taxon>Auriscalpiaceae</taxon>
        <taxon>Auriscalpium</taxon>
    </lineage>
</organism>
<evidence type="ECO:0000313" key="1">
    <source>
        <dbReference type="EMBL" id="KAI0037411.1"/>
    </source>
</evidence>
<gene>
    <name evidence="1" type="ORF">FA95DRAFT_1568163</name>
</gene>
<accession>A0ACB8R1J5</accession>